<evidence type="ECO:0000259" key="2">
    <source>
        <dbReference type="Pfam" id="PF04909"/>
    </source>
</evidence>
<dbReference type="GO" id="GO:0016831">
    <property type="term" value="F:carboxy-lyase activity"/>
    <property type="evidence" value="ECO:0007669"/>
    <property type="project" value="InterPro"/>
</dbReference>
<dbReference type="InterPro" id="IPR006680">
    <property type="entry name" value="Amidohydro-rel"/>
</dbReference>
<dbReference type="PANTHER" id="PTHR21240:SF19">
    <property type="entry name" value="CATALYTIC_ HYDROLASE"/>
    <property type="match status" value="1"/>
</dbReference>
<reference evidence="3 4" key="1">
    <citation type="submission" date="2016-10" db="EMBL/GenBank/DDBJ databases">
        <authorList>
            <person name="de Groot N.N."/>
        </authorList>
    </citation>
    <scope>NUCLEOTIDE SEQUENCE [LARGE SCALE GENOMIC DNA]</scope>
    <source>
        <strain evidence="3 4">DSM 22489</strain>
    </source>
</reference>
<gene>
    <name evidence="3" type="ORF">SAMN05421819_4207</name>
</gene>
<name>A0A1H6C3R0_9BACT</name>
<dbReference type="SUPFAM" id="SSF51556">
    <property type="entry name" value="Metallo-dependent hydrolases"/>
    <property type="match status" value="1"/>
</dbReference>
<dbReference type="InterPro" id="IPR032466">
    <property type="entry name" value="Metal_Hydrolase"/>
</dbReference>
<accession>A0A1H6C3R0</accession>
<dbReference type="InterPro" id="IPR032465">
    <property type="entry name" value="ACMSD"/>
</dbReference>
<protein>
    <recommendedName>
        <fullName evidence="2">Amidohydrolase-related domain-containing protein</fullName>
    </recommendedName>
</protein>
<dbReference type="EMBL" id="FNVA01000008">
    <property type="protein sequence ID" value="SEG67265.1"/>
    <property type="molecule type" value="Genomic_DNA"/>
</dbReference>
<keyword evidence="4" id="KW-1185">Reference proteome</keyword>
<dbReference type="RefSeq" id="WP_103935043.1">
    <property type="nucleotide sequence ID" value="NZ_FNVA01000008.1"/>
</dbReference>
<dbReference type="Gene3D" id="3.20.20.140">
    <property type="entry name" value="Metal-dependent hydrolases"/>
    <property type="match status" value="1"/>
</dbReference>
<organism evidence="3 4">
    <name type="scientific">Bryocella elongata</name>
    <dbReference type="NCBI Taxonomy" id="863522"/>
    <lineage>
        <taxon>Bacteria</taxon>
        <taxon>Pseudomonadati</taxon>
        <taxon>Acidobacteriota</taxon>
        <taxon>Terriglobia</taxon>
        <taxon>Terriglobales</taxon>
        <taxon>Acidobacteriaceae</taxon>
        <taxon>Bryocella</taxon>
    </lineage>
</organism>
<dbReference type="Pfam" id="PF04909">
    <property type="entry name" value="Amidohydro_2"/>
    <property type="match status" value="1"/>
</dbReference>
<dbReference type="Proteomes" id="UP000236728">
    <property type="component" value="Unassembled WGS sequence"/>
</dbReference>
<proteinExistence type="predicted"/>
<evidence type="ECO:0000313" key="3">
    <source>
        <dbReference type="EMBL" id="SEG67265.1"/>
    </source>
</evidence>
<evidence type="ECO:0000256" key="1">
    <source>
        <dbReference type="ARBA" id="ARBA00023239"/>
    </source>
</evidence>
<keyword evidence="1" id="KW-0456">Lyase</keyword>
<dbReference type="PANTHER" id="PTHR21240">
    <property type="entry name" value="2-AMINO-3-CARBOXYLMUCONATE-6-SEMIALDEHYDE DECARBOXYLASE"/>
    <property type="match status" value="1"/>
</dbReference>
<dbReference type="AlphaFoldDB" id="A0A1H6C3R0"/>
<sequence length="279" mass="31655">MIVDCHTHLWRAEDWSEEMTREASIARGGPAQVEISEEEHWAAMAPVDKAIVFGFHSKHLGLVVPNDRVKSYVAKHPEKLIGFACLDPNEPDYLDEMEKVFLKDGFRGLKLAPIYQNYHVMDERMQPVYAFCEKHGIPALVHQGTTFPRRAPLKYALPIDLEDVAMAYPKLKMVIAHMGHPWVEDAVVLIRKQPNVYADISALYYRPWQFWNALMLAQEYGCGHKLLLGSDYPFTTPGDTMAALRNVNHITGNSGLPRIREELIEGMIERDTLACLGIG</sequence>
<dbReference type="GO" id="GO:0016787">
    <property type="term" value="F:hydrolase activity"/>
    <property type="evidence" value="ECO:0007669"/>
    <property type="project" value="InterPro"/>
</dbReference>
<dbReference type="OrthoDB" id="9771932at2"/>
<feature type="domain" description="Amidohydrolase-related" evidence="2">
    <location>
        <begin position="3"/>
        <end position="251"/>
    </location>
</feature>
<evidence type="ECO:0000313" key="4">
    <source>
        <dbReference type="Proteomes" id="UP000236728"/>
    </source>
</evidence>